<accession>A0A6A6LPA1</accession>
<protein>
    <submittedName>
        <fullName evidence="1">Uncharacterized protein</fullName>
    </submittedName>
</protein>
<organism evidence="1 2">
    <name type="scientific">Hevea brasiliensis</name>
    <name type="common">Para rubber tree</name>
    <name type="synonym">Siphonia brasiliensis</name>
    <dbReference type="NCBI Taxonomy" id="3981"/>
    <lineage>
        <taxon>Eukaryota</taxon>
        <taxon>Viridiplantae</taxon>
        <taxon>Streptophyta</taxon>
        <taxon>Embryophyta</taxon>
        <taxon>Tracheophyta</taxon>
        <taxon>Spermatophyta</taxon>
        <taxon>Magnoliopsida</taxon>
        <taxon>eudicotyledons</taxon>
        <taxon>Gunneridae</taxon>
        <taxon>Pentapetalae</taxon>
        <taxon>rosids</taxon>
        <taxon>fabids</taxon>
        <taxon>Malpighiales</taxon>
        <taxon>Euphorbiaceae</taxon>
        <taxon>Crotonoideae</taxon>
        <taxon>Micrandreae</taxon>
        <taxon>Hevea</taxon>
    </lineage>
</organism>
<comment type="caution">
    <text evidence="1">The sequence shown here is derived from an EMBL/GenBank/DDBJ whole genome shotgun (WGS) entry which is preliminary data.</text>
</comment>
<keyword evidence="2" id="KW-1185">Reference proteome</keyword>
<gene>
    <name evidence="1" type="ORF">GH714_009967</name>
</gene>
<reference evidence="1 2" key="1">
    <citation type="journal article" date="2020" name="Mol. Plant">
        <title>The Chromosome-Based Rubber Tree Genome Provides New Insights into Spurge Genome Evolution and Rubber Biosynthesis.</title>
        <authorList>
            <person name="Liu J."/>
            <person name="Shi C."/>
            <person name="Shi C.C."/>
            <person name="Li W."/>
            <person name="Zhang Q.J."/>
            <person name="Zhang Y."/>
            <person name="Li K."/>
            <person name="Lu H.F."/>
            <person name="Shi C."/>
            <person name="Zhu S.T."/>
            <person name="Xiao Z.Y."/>
            <person name="Nan H."/>
            <person name="Yue Y."/>
            <person name="Zhu X.G."/>
            <person name="Wu Y."/>
            <person name="Hong X.N."/>
            <person name="Fan G.Y."/>
            <person name="Tong Y."/>
            <person name="Zhang D."/>
            <person name="Mao C.L."/>
            <person name="Liu Y.L."/>
            <person name="Hao S.J."/>
            <person name="Liu W.Q."/>
            <person name="Lv M.Q."/>
            <person name="Zhang H.B."/>
            <person name="Liu Y."/>
            <person name="Hu-Tang G.R."/>
            <person name="Wang J.P."/>
            <person name="Wang J.H."/>
            <person name="Sun Y.H."/>
            <person name="Ni S.B."/>
            <person name="Chen W.B."/>
            <person name="Zhang X.C."/>
            <person name="Jiao Y.N."/>
            <person name="Eichler E.E."/>
            <person name="Li G.H."/>
            <person name="Liu X."/>
            <person name="Gao L.Z."/>
        </authorList>
    </citation>
    <scope>NUCLEOTIDE SEQUENCE [LARGE SCALE GENOMIC DNA]</scope>
    <source>
        <strain evidence="2">cv. GT1</strain>
        <tissue evidence="1">Leaf</tissue>
    </source>
</reference>
<dbReference type="AlphaFoldDB" id="A0A6A6LPA1"/>
<evidence type="ECO:0000313" key="2">
    <source>
        <dbReference type="Proteomes" id="UP000467840"/>
    </source>
</evidence>
<sequence>MGSNDHMEATVTAATTTDATLNSQDGDLQEISINVNHLYLDIVDGEEAARVRTAVVIDLVADERIRVLEEKIMRMRENQEGILQQRVKEEVSCLKHRVKSSFALCKRR</sequence>
<dbReference type="EMBL" id="JAAGAX010000009">
    <property type="protein sequence ID" value="KAF2302874.1"/>
    <property type="molecule type" value="Genomic_DNA"/>
</dbReference>
<name>A0A6A6LPA1_HEVBR</name>
<evidence type="ECO:0000313" key="1">
    <source>
        <dbReference type="EMBL" id="KAF2302874.1"/>
    </source>
</evidence>
<dbReference type="Proteomes" id="UP000467840">
    <property type="component" value="Chromosome 16"/>
</dbReference>
<proteinExistence type="predicted"/>